<dbReference type="EMBL" id="SUMF01000002">
    <property type="protein sequence ID" value="TJZ77698.1"/>
    <property type="molecule type" value="Genomic_DNA"/>
</dbReference>
<gene>
    <name evidence="1" type="ORF">FAZ21_04195</name>
</gene>
<evidence type="ECO:0000313" key="1">
    <source>
        <dbReference type="EMBL" id="TJZ77698.1"/>
    </source>
</evidence>
<proteinExistence type="predicted"/>
<protein>
    <submittedName>
        <fullName evidence="1">Uncharacterized protein</fullName>
    </submittedName>
</protein>
<comment type="caution">
    <text evidence="1">The sequence shown here is derived from an EMBL/GenBank/DDBJ whole genome shotgun (WGS) entry which is preliminary data.</text>
</comment>
<reference evidence="1 2" key="1">
    <citation type="submission" date="2019-04" db="EMBL/GenBank/DDBJ databases">
        <title>Chitiniphilus eburnea sp. nov., a novel chitinolytic bacterium isolated from aquaculture sludge.</title>
        <authorList>
            <person name="Sheng M."/>
        </authorList>
    </citation>
    <scope>NUCLEOTIDE SEQUENCE [LARGE SCALE GENOMIC DNA]</scope>
    <source>
        <strain evidence="1 2">HX-2-15</strain>
    </source>
</reference>
<dbReference type="Proteomes" id="UP000310016">
    <property type="component" value="Unassembled WGS sequence"/>
</dbReference>
<accession>A0A4V5MRU7</accession>
<dbReference type="AlphaFoldDB" id="A0A4V5MRU7"/>
<sequence length="88" mass="9930">MRFHRADATEAEDTLTDWTSARQVGPNQVSLASFDYRLVLTQHGSETSAIDQGTDGAQVECHFNRRSAMNGANQFVLGCYHHPSWLYR</sequence>
<organism evidence="1 2">
    <name type="scientific">Chitiniphilus eburneus</name>
    <dbReference type="NCBI Taxonomy" id="2571148"/>
    <lineage>
        <taxon>Bacteria</taxon>
        <taxon>Pseudomonadati</taxon>
        <taxon>Pseudomonadota</taxon>
        <taxon>Betaproteobacteria</taxon>
        <taxon>Neisseriales</taxon>
        <taxon>Chitinibacteraceae</taxon>
        <taxon>Chitiniphilus</taxon>
    </lineage>
</organism>
<evidence type="ECO:0000313" key="2">
    <source>
        <dbReference type="Proteomes" id="UP000310016"/>
    </source>
</evidence>
<keyword evidence="2" id="KW-1185">Reference proteome</keyword>
<name>A0A4V5MRU7_9NEIS</name>